<feature type="transmembrane region" description="Helical" evidence="10">
    <location>
        <begin position="355"/>
        <end position="373"/>
    </location>
</feature>
<dbReference type="InterPro" id="IPR048631">
    <property type="entry name" value="SecD_1st"/>
</dbReference>
<feature type="domain" description="Protein translocase subunit SecDF P1" evidence="12">
    <location>
        <begin position="155"/>
        <end position="213"/>
    </location>
</feature>
<evidence type="ECO:0000256" key="9">
    <source>
        <dbReference type="ARBA" id="ARBA00023136"/>
    </source>
</evidence>
<evidence type="ECO:0000256" key="1">
    <source>
        <dbReference type="ARBA" id="ARBA00004651"/>
    </source>
</evidence>
<evidence type="ECO:0000259" key="12">
    <source>
        <dbReference type="Pfam" id="PF21760"/>
    </source>
</evidence>
<keyword evidence="8" id="KW-0811">Translocation</keyword>
<feature type="transmembrane region" description="Helical" evidence="10">
    <location>
        <begin position="479"/>
        <end position="498"/>
    </location>
</feature>
<dbReference type="Pfam" id="PF02355">
    <property type="entry name" value="SecD_SecF_C"/>
    <property type="match status" value="1"/>
</dbReference>
<accession>A0A381TM37</accession>
<feature type="non-terminal residue" evidence="14">
    <location>
        <position position="1"/>
    </location>
</feature>
<organism evidence="14">
    <name type="scientific">marine metagenome</name>
    <dbReference type="NCBI Taxonomy" id="408172"/>
    <lineage>
        <taxon>unclassified sequences</taxon>
        <taxon>metagenomes</taxon>
        <taxon>ecological metagenomes</taxon>
    </lineage>
</organism>
<dbReference type="NCBIfam" id="TIGR00916">
    <property type="entry name" value="2A0604s01"/>
    <property type="match status" value="1"/>
</dbReference>
<dbReference type="GO" id="GO:0015450">
    <property type="term" value="F:protein-transporting ATPase activity"/>
    <property type="evidence" value="ECO:0007669"/>
    <property type="project" value="InterPro"/>
</dbReference>
<dbReference type="InterPro" id="IPR022646">
    <property type="entry name" value="SecD/SecF_CS"/>
</dbReference>
<evidence type="ECO:0000256" key="6">
    <source>
        <dbReference type="ARBA" id="ARBA00022927"/>
    </source>
</evidence>
<dbReference type="InterPro" id="IPR022813">
    <property type="entry name" value="SecD/SecF_arch_bac"/>
</dbReference>
<evidence type="ECO:0000313" key="14">
    <source>
        <dbReference type="EMBL" id="SVA16598.1"/>
    </source>
</evidence>
<dbReference type="Gene3D" id="1.20.1640.10">
    <property type="entry name" value="Multidrug efflux transporter AcrB transmembrane domain"/>
    <property type="match status" value="1"/>
</dbReference>
<dbReference type="InterPro" id="IPR048634">
    <property type="entry name" value="SecD_SecF_C"/>
</dbReference>
<evidence type="ECO:0000256" key="10">
    <source>
        <dbReference type="SAM" id="Phobius"/>
    </source>
</evidence>
<keyword evidence="9 10" id="KW-0472">Membrane</keyword>
<keyword evidence="7 10" id="KW-1133">Transmembrane helix</keyword>
<dbReference type="InterPro" id="IPR054384">
    <property type="entry name" value="SecDF_P1_head"/>
</dbReference>
<evidence type="ECO:0000256" key="2">
    <source>
        <dbReference type="ARBA" id="ARBA00022448"/>
    </source>
</evidence>
<dbReference type="AlphaFoldDB" id="A0A381TM37"/>
<feature type="domain" description="Protein export membrane protein SecD/SecF C-terminal" evidence="11">
    <location>
        <begin position="338"/>
        <end position="504"/>
    </location>
</feature>
<evidence type="ECO:0000256" key="7">
    <source>
        <dbReference type="ARBA" id="ARBA00022989"/>
    </source>
</evidence>
<feature type="domain" description="SecDF P1 head subdomain" evidence="13">
    <location>
        <begin position="227"/>
        <end position="333"/>
    </location>
</feature>
<name>A0A381TM37_9ZZZZ</name>
<keyword evidence="3" id="KW-1003">Cell membrane</keyword>
<keyword evidence="6" id="KW-0653">Protein transport</keyword>
<dbReference type="InterPro" id="IPR055344">
    <property type="entry name" value="SecD_SecF_C_bact"/>
</dbReference>
<evidence type="ECO:0000256" key="8">
    <source>
        <dbReference type="ARBA" id="ARBA00023010"/>
    </source>
</evidence>
<reference evidence="14" key="1">
    <citation type="submission" date="2018-05" db="EMBL/GenBank/DDBJ databases">
        <authorList>
            <person name="Lanie J.A."/>
            <person name="Ng W.-L."/>
            <person name="Kazmierczak K.M."/>
            <person name="Andrzejewski T.M."/>
            <person name="Davidsen T.M."/>
            <person name="Wayne K.J."/>
            <person name="Tettelin H."/>
            <person name="Glass J.I."/>
            <person name="Rusch D."/>
            <person name="Podicherti R."/>
            <person name="Tsui H.-C.T."/>
            <person name="Winkler M.E."/>
        </authorList>
    </citation>
    <scope>NUCLEOTIDE SEQUENCE</scope>
</reference>
<dbReference type="FunFam" id="1.20.1640.10:FF:000004">
    <property type="entry name" value="Protein translocase subunit SecD"/>
    <property type="match status" value="1"/>
</dbReference>
<evidence type="ECO:0008006" key="15">
    <source>
        <dbReference type="Google" id="ProtNLM"/>
    </source>
</evidence>
<dbReference type="FunFam" id="3.30.1360.200:FF:000002">
    <property type="entry name" value="Preprotein translocase subunit SecD"/>
    <property type="match status" value="1"/>
</dbReference>
<evidence type="ECO:0000259" key="13">
    <source>
        <dbReference type="Pfam" id="PF22599"/>
    </source>
</evidence>
<evidence type="ECO:0000259" key="11">
    <source>
        <dbReference type="Pfam" id="PF02355"/>
    </source>
</evidence>
<sequence length="517" mass="57452">VLNFSKTKIISIYLIFLFISIFSLSNFFELDGIFFNKKVNLGLDLRGGSYLLLEVDSSSLEKKRLQSKVIPLKKKLRESKIEFDNFSVNEKFIQFSIKNEDLKKFEKLFNEKNNNNINIFLAKFNSFELEFESIDKQINVFLSRHGILNLRSAAVDQSIEIVRRRIDEIGTKEPSILKRGSNRILVELPGIKNPERVKELLGKTAELTFRLVTDDPNEFGNENFILKDTQEEISVSKRIILSGGNLVDAQPKYDNRNNEPIVVFALDRLGSQKFGKATTKNIGKRIAIILDNEAISAPVIRDSITGGNGTISGNFSFQTATDLALLLRSGALPTPLSVVEERTVGPDLGKDSIKAGTVSLIVGFLLVIIFMTLKYKSFGIIANLSLISNLLMLLGILTLLEATLTLPGIAGVILTVGMAVDANVLIFERIKEELGKENSNIQAFDLGFKRSIVTILDANITTLIASVILFIFGSGPVKGFAVTLSIGLITTLFSAYFISRHLTSIIVFNNKEKKFLI</sequence>
<feature type="transmembrane region" description="Helical" evidence="10">
    <location>
        <begin position="452"/>
        <end position="473"/>
    </location>
</feature>
<protein>
    <recommendedName>
        <fullName evidence="15">SecD export protein N-terminal TM domain-containing protein</fullName>
    </recommendedName>
</protein>
<dbReference type="PANTHER" id="PTHR30081:SF1">
    <property type="entry name" value="PROTEIN TRANSLOCASE SUBUNIT SECD"/>
    <property type="match status" value="1"/>
</dbReference>
<dbReference type="PANTHER" id="PTHR30081">
    <property type="entry name" value="PROTEIN-EXPORT MEMBRANE PROTEIN SEC"/>
    <property type="match status" value="1"/>
</dbReference>
<evidence type="ECO:0000256" key="5">
    <source>
        <dbReference type="ARBA" id="ARBA00022692"/>
    </source>
</evidence>
<dbReference type="GO" id="GO:0005886">
    <property type="term" value="C:plasma membrane"/>
    <property type="evidence" value="ECO:0007669"/>
    <property type="project" value="UniProtKB-SubCell"/>
</dbReference>
<proteinExistence type="inferred from homology"/>
<dbReference type="InterPro" id="IPR001036">
    <property type="entry name" value="Acrflvin-R"/>
</dbReference>
<feature type="transmembrane region" description="Helical" evidence="10">
    <location>
        <begin position="12"/>
        <end position="28"/>
    </location>
</feature>
<feature type="transmembrane region" description="Helical" evidence="10">
    <location>
        <begin position="406"/>
        <end position="427"/>
    </location>
</feature>
<keyword evidence="4" id="KW-0997">Cell inner membrane</keyword>
<dbReference type="PRINTS" id="PR00702">
    <property type="entry name" value="ACRIFLAVINRP"/>
</dbReference>
<keyword evidence="2" id="KW-0813">Transport</keyword>
<dbReference type="SUPFAM" id="SSF82866">
    <property type="entry name" value="Multidrug efflux transporter AcrB transmembrane domain"/>
    <property type="match status" value="1"/>
</dbReference>
<dbReference type="EMBL" id="UINC01004750">
    <property type="protein sequence ID" value="SVA16598.1"/>
    <property type="molecule type" value="Genomic_DNA"/>
</dbReference>
<dbReference type="Gene3D" id="3.30.70.3400">
    <property type="match status" value="1"/>
</dbReference>
<dbReference type="Gene3D" id="3.30.1360.200">
    <property type="match status" value="1"/>
</dbReference>
<gene>
    <name evidence="14" type="ORF">METZ01_LOCUS69452</name>
</gene>
<dbReference type="HAMAP" id="MF_01463_B">
    <property type="entry name" value="SecD_B"/>
    <property type="match status" value="1"/>
</dbReference>
<dbReference type="InterPro" id="IPR005791">
    <property type="entry name" value="SecD"/>
</dbReference>
<dbReference type="NCBIfam" id="TIGR01129">
    <property type="entry name" value="secD"/>
    <property type="match status" value="1"/>
</dbReference>
<dbReference type="Pfam" id="PF07549">
    <property type="entry name" value="Sec_GG"/>
    <property type="match status" value="1"/>
</dbReference>
<evidence type="ECO:0000256" key="4">
    <source>
        <dbReference type="ARBA" id="ARBA00022519"/>
    </source>
</evidence>
<keyword evidence="5 10" id="KW-0812">Transmembrane</keyword>
<dbReference type="Pfam" id="PF22599">
    <property type="entry name" value="SecDF_P1_head"/>
    <property type="match status" value="1"/>
</dbReference>
<feature type="transmembrane region" description="Helical" evidence="10">
    <location>
        <begin position="380"/>
        <end position="400"/>
    </location>
</feature>
<dbReference type="GO" id="GO:0006886">
    <property type="term" value="P:intracellular protein transport"/>
    <property type="evidence" value="ECO:0007669"/>
    <property type="project" value="InterPro"/>
</dbReference>
<comment type="subcellular location">
    <subcellularLocation>
        <location evidence="1">Cell membrane</location>
        <topology evidence="1">Multi-pass membrane protein</topology>
    </subcellularLocation>
</comment>
<evidence type="ECO:0000256" key="3">
    <source>
        <dbReference type="ARBA" id="ARBA00022475"/>
    </source>
</evidence>
<dbReference type="Pfam" id="PF21760">
    <property type="entry name" value="SecD_1st"/>
    <property type="match status" value="1"/>
</dbReference>